<evidence type="ECO:0000313" key="3">
    <source>
        <dbReference type="Proteomes" id="UP000325440"/>
    </source>
</evidence>
<proteinExistence type="predicted"/>
<name>A0A5E4N9T6_9HEMI</name>
<sequence length="110" mass="11986">MYTVDRLYDDSDAVTSDNTRCRHGVRFSRWIRPKFLFSVELQTPATGCNTPTASRTTYWTTTELRSRPSVNVNGDDTTSVAVVNGRQARGTFGGGRGPPAAESDRATGPA</sequence>
<reference evidence="2 3" key="1">
    <citation type="submission" date="2019-08" db="EMBL/GenBank/DDBJ databases">
        <authorList>
            <person name="Alioto T."/>
            <person name="Alioto T."/>
            <person name="Gomez Garrido J."/>
        </authorList>
    </citation>
    <scope>NUCLEOTIDE SEQUENCE [LARGE SCALE GENOMIC DNA]</scope>
</reference>
<gene>
    <name evidence="2" type="ORF">CINCED_3A002308</name>
</gene>
<dbReference type="EMBL" id="CABPRJ010001898">
    <property type="protein sequence ID" value="VVC39867.1"/>
    <property type="molecule type" value="Genomic_DNA"/>
</dbReference>
<feature type="region of interest" description="Disordered" evidence="1">
    <location>
        <begin position="86"/>
        <end position="110"/>
    </location>
</feature>
<evidence type="ECO:0000256" key="1">
    <source>
        <dbReference type="SAM" id="MobiDB-lite"/>
    </source>
</evidence>
<protein>
    <submittedName>
        <fullName evidence="2">Uncharacterized protein</fullName>
    </submittedName>
</protein>
<organism evidence="2 3">
    <name type="scientific">Cinara cedri</name>
    <dbReference type="NCBI Taxonomy" id="506608"/>
    <lineage>
        <taxon>Eukaryota</taxon>
        <taxon>Metazoa</taxon>
        <taxon>Ecdysozoa</taxon>
        <taxon>Arthropoda</taxon>
        <taxon>Hexapoda</taxon>
        <taxon>Insecta</taxon>
        <taxon>Pterygota</taxon>
        <taxon>Neoptera</taxon>
        <taxon>Paraneoptera</taxon>
        <taxon>Hemiptera</taxon>
        <taxon>Sternorrhyncha</taxon>
        <taxon>Aphidomorpha</taxon>
        <taxon>Aphidoidea</taxon>
        <taxon>Aphididae</taxon>
        <taxon>Lachninae</taxon>
        <taxon>Cinara</taxon>
    </lineage>
</organism>
<accession>A0A5E4N9T6</accession>
<keyword evidence="3" id="KW-1185">Reference proteome</keyword>
<dbReference type="Proteomes" id="UP000325440">
    <property type="component" value="Unassembled WGS sequence"/>
</dbReference>
<dbReference type="AlphaFoldDB" id="A0A5E4N9T6"/>
<evidence type="ECO:0000313" key="2">
    <source>
        <dbReference type="EMBL" id="VVC39867.1"/>
    </source>
</evidence>